<protein>
    <recommendedName>
        <fullName evidence="2">FAD dependent oxidoreductase domain-containing protein</fullName>
    </recommendedName>
</protein>
<sequence>MALASAWIRAPLRRGRRHLRRRRLHTSHADAVVCGGGIAGCAAAYHLALRGAGRVVVVSAHAPLTLTSAMSTECYRDFWPSPEMAGLMGRSIDLMEGLARDTDNAIGMTRRGYAYFTKDAATLAKVEATCAALAAADAAGMPYRRHEGAAPAYEFGDAGPLSAAALAAGGGPRGLDVLVGNDAVRRAFPAVGGDVVGALHARRAGWVSAQQYGAALVAAARELGVEFATGEVRAVDFEGGRVAAVRYADAGAAHGDAALPGGAPTHALATPRFVNAAGPCLNAVHGLLPGRDAMASEVARALGVDAPGDGRRLPLRNHLHAKVVFRDAAGAVPRDAPMMISLDPQTIWPVDDDDERAALAEAFGEAAAAKLTGTAGPGVHLRPYAHDALLLLWEHWHGDWAVAEPPDLHPAFDADLFPEVCLRGLASFIPALGAAVDDPGDRPVVDGGYYTETPELVPLLGPVPGARGAFLCGGLAGYGLMAAHAAGELVAAHALGDELPCASRASLRAAAPARVASRALATPSGTMFTGVWPIMATPFRPDESLDLEGFAKAVAFMAEAGADGCTIAGVLGESNRLTDAERAAMIEAAVAAAAGAGRPFPICVGTSHAGTHATVALSQMARDLGAAAVMVTPTKEAAPQSDAALHAYFAAVADGCPGLPIVLQDHPASTQVFMSADLLVRICADLASVRCIKLEAVPTPTKIRAIRDAWASAPPAAGDCTILTGLGALYAGFDMEQGTDGFMTGFAFPEILAAMNAAARTGDLDRAHALYAAYLPLLVFEQQPGVAVRKELYKLRGLIASGHVRKPGGQIAPAAAKGLADQIARSLPGRDITKPLVL</sequence>
<dbReference type="InterPro" id="IPR002220">
    <property type="entry name" value="DapA-like"/>
</dbReference>
<dbReference type="InterPro" id="IPR006076">
    <property type="entry name" value="FAD-dep_OxRdtase"/>
</dbReference>
<dbReference type="Pfam" id="PF00701">
    <property type="entry name" value="DHDPS"/>
    <property type="match status" value="1"/>
</dbReference>
<evidence type="ECO:0000256" key="1">
    <source>
        <dbReference type="ARBA" id="ARBA00023239"/>
    </source>
</evidence>
<accession>F0XXK1</accession>
<dbReference type="PANTHER" id="PTHR12128">
    <property type="entry name" value="DIHYDRODIPICOLINATE SYNTHASE"/>
    <property type="match status" value="1"/>
</dbReference>
<dbReference type="PANTHER" id="PTHR12128:SF66">
    <property type="entry name" value="4-HYDROXY-2-OXOGLUTARATE ALDOLASE, MITOCHONDRIAL"/>
    <property type="match status" value="1"/>
</dbReference>
<dbReference type="EMBL" id="GL833121">
    <property type="protein sequence ID" value="EGB11960.1"/>
    <property type="molecule type" value="Genomic_DNA"/>
</dbReference>
<keyword evidence="4" id="KW-1185">Reference proteome</keyword>
<evidence type="ECO:0000313" key="4">
    <source>
        <dbReference type="Proteomes" id="UP000002729"/>
    </source>
</evidence>
<dbReference type="Gene3D" id="3.30.9.10">
    <property type="entry name" value="D-Amino Acid Oxidase, subunit A, domain 2"/>
    <property type="match status" value="1"/>
</dbReference>
<name>F0XXK1_AURAN</name>
<dbReference type="CDD" id="cd00408">
    <property type="entry name" value="DHDPS-like"/>
    <property type="match status" value="1"/>
</dbReference>
<dbReference type="SUPFAM" id="SSF51905">
    <property type="entry name" value="FAD/NAD(P)-binding domain"/>
    <property type="match status" value="1"/>
</dbReference>
<dbReference type="GO" id="GO:0005829">
    <property type="term" value="C:cytosol"/>
    <property type="evidence" value="ECO:0007669"/>
    <property type="project" value="TreeGrafter"/>
</dbReference>
<dbReference type="KEGG" id="aaf:AURANDRAFT_61237"/>
<dbReference type="SUPFAM" id="SSF51569">
    <property type="entry name" value="Aldolase"/>
    <property type="match status" value="1"/>
</dbReference>
<feature type="domain" description="FAD dependent oxidoreductase" evidence="2">
    <location>
        <begin position="30"/>
        <end position="286"/>
    </location>
</feature>
<dbReference type="eggNOG" id="ENOG502S119">
    <property type="taxonomic scope" value="Eukaryota"/>
</dbReference>
<dbReference type="RefSeq" id="XP_009033066.1">
    <property type="nucleotide sequence ID" value="XM_009034818.1"/>
</dbReference>
<dbReference type="InParanoid" id="F0XXK1"/>
<dbReference type="Gene3D" id="3.50.50.60">
    <property type="entry name" value="FAD/NAD(P)-binding domain"/>
    <property type="match status" value="2"/>
</dbReference>
<dbReference type="InterPro" id="IPR013785">
    <property type="entry name" value="Aldolase_TIM"/>
</dbReference>
<evidence type="ECO:0000259" key="2">
    <source>
        <dbReference type="Pfam" id="PF01266"/>
    </source>
</evidence>
<dbReference type="InterPro" id="IPR036188">
    <property type="entry name" value="FAD/NAD-bd_sf"/>
</dbReference>
<dbReference type="GO" id="GO:0008840">
    <property type="term" value="F:4-hydroxy-tetrahydrodipicolinate synthase activity"/>
    <property type="evidence" value="ECO:0007669"/>
    <property type="project" value="TreeGrafter"/>
</dbReference>
<dbReference type="Gene3D" id="3.20.20.70">
    <property type="entry name" value="Aldolase class I"/>
    <property type="match status" value="1"/>
</dbReference>
<evidence type="ECO:0000313" key="3">
    <source>
        <dbReference type="EMBL" id="EGB11960.1"/>
    </source>
</evidence>
<dbReference type="SMART" id="SM01130">
    <property type="entry name" value="DHDPS"/>
    <property type="match status" value="1"/>
</dbReference>
<gene>
    <name evidence="3" type="ORF">AURANDRAFT_61237</name>
</gene>
<organism evidence="4">
    <name type="scientific">Aureococcus anophagefferens</name>
    <name type="common">Harmful bloom alga</name>
    <dbReference type="NCBI Taxonomy" id="44056"/>
    <lineage>
        <taxon>Eukaryota</taxon>
        <taxon>Sar</taxon>
        <taxon>Stramenopiles</taxon>
        <taxon>Ochrophyta</taxon>
        <taxon>Pelagophyceae</taxon>
        <taxon>Pelagomonadales</taxon>
        <taxon>Pelagomonadaceae</taxon>
        <taxon>Aureococcus</taxon>
    </lineage>
</organism>
<proteinExistence type="predicted"/>
<dbReference type="GeneID" id="20223382"/>
<dbReference type="Proteomes" id="UP000002729">
    <property type="component" value="Unassembled WGS sequence"/>
</dbReference>
<reference evidence="3 4" key="1">
    <citation type="journal article" date="2011" name="Proc. Natl. Acad. Sci. U.S.A.">
        <title>Niche of harmful alga Aureococcus anophagefferens revealed through ecogenomics.</title>
        <authorList>
            <person name="Gobler C.J."/>
            <person name="Berry D.L."/>
            <person name="Dyhrman S.T."/>
            <person name="Wilhelm S.W."/>
            <person name="Salamov A."/>
            <person name="Lobanov A.V."/>
            <person name="Zhang Y."/>
            <person name="Collier J.L."/>
            <person name="Wurch L.L."/>
            <person name="Kustka A.B."/>
            <person name="Dill B.D."/>
            <person name="Shah M."/>
            <person name="VerBerkmoes N.C."/>
            <person name="Kuo A."/>
            <person name="Terry A."/>
            <person name="Pangilinan J."/>
            <person name="Lindquist E.A."/>
            <person name="Lucas S."/>
            <person name="Paulsen I.T."/>
            <person name="Hattenrath-Lehmann T.K."/>
            <person name="Talmage S.C."/>
            <person name="Walker E.A."/>
            <person name="Koch F."/>
            <person name="Burson A.M."/>
            <person name="Marcoval M.A."/>
            <person name="Tang Y.Z."/>
            <person name="Lecleir G.R."/>
            <person name="Coyne K.J."/>
            <person name="Berg G.M."/>
            <person name="Bertrand E.M."/>
            <person name="Saito M.A."/>
            <person name="Gladyshev V.N."/>
            <person name="Grigoriev I.V."/>
        </authorList>
    </citation>
    <scope>NUCLEOTIDE SEQUENCE [LARGE SCALE GENOMIC DNA]</scope>
    <source>
        <strain evidence="4">CCMP 1984</strain>
    </source>
</reference>
<dbReference type="AlphaFoldDB" id="F0XXK1"/>
<dbReference type="Pfam" id="PF01266">
    <property type="entry name" value="DAO"/>
    <property type="match status" value="1"/>
</dbReference>
<keyword evidence="1" id="KW-0456">Lyase</keyword>
<dbReference type="OrthoDB" id="415535at2759"/>